<dbReference type="GeneID" id="62763630"/>
<evidence type="ECO:0000313" key="1">
    <source>
        <dbReference type="EMBL" id="AVQ19193.1"/>
    </source>
</evidence>
<keyword evidence="2" id="KW-1185">Reference proteome</keyword>
<reference evidence="2" key="1">
    <citation type="journal article" date="2018" name="MSphere">
        <title>Fusobacterium Genomics Using MinION and Illumina Sequencing Enables Genome Completion and Correction.</title>
        <authorList>
            <person name="Todd S.M."/>
            <person name="Settlage R.E."/>
            <person name="Lahmers K.K."/>
            <person name="Slade D.J."/>
        </authorList>
    </citation>
    <scope>NUCLEOTIDE SEQUENCE [LARGE SCALE GENOMIC DNA]</scope>
    <source>
        <strain evidence="2">ATCC 9817</strain>
    </source>
</reference>
<evidence type="ECO:0000313" key="2">
    <source>
        <dbReference type="Proteomes" id="UP000240258"/>
    </source>
</evidence>
<organism evidence="1 2">
    <name type="scientific">Fusobacterium mortiferum ATCC 9817</name>
    <dbReference type="NCBI Taxonomy" id="469616"/>
    <lineage>
        <taxon>Bacteria</taxon>
        <taxon>Fusobacteriati</taxon>
        <taxon>Fusobacteriota</taxon>
        <taxon>Fusobacteriia</taxon>
        <taxon>Fusobacteriales</taxon>
        <taxon>Fusobacteriaceae</taxon>
        <taxon>Fusobacterium</taxon>
    </lineage>
</organism>
<dbReference type="Proteomes" id="UP000240258">
    <property type="component" value="Chromosome"/>
</dbReference>
<accession>A0ABM6TXP4</accession>
<protein>
    <submittedName>
        <fullName evidence="1">Uncharacterized protein</fullName>
    </submittedName>
</protein>
<gene>
    <name evidence="1" type="ORF">C4N19_08830</name>
</gene>
<name>A0ABM6TXP4_FUSMR</name>
<dbReference type="RefSeq" id="WP_005885701.1">
    <property type="nucleotide sequence ID" value="NZ_CAXSWX010000004.1"/>
</dbReference>
<sequence length="217" mass="24755">MMTEVLEKLLQTSSLAKIDPQTQLSEWATDKITGGIASNINQLTQNNPVLRKLYSFSRILKEIKVSIAEEKNGVELSIFTFPVTPANIKFIGNDNIIEEVDTIAGKINYKKDIDFRIVSFSSFFPNNYYSFSNDYKYFGIDCVNKVDELKLKETPIKLVITGIGLVLKCYISKFEPNTTPEGDIEYTIEFKEAKDPSIYETQSKHYVFKPEAFNLSK</sequence>
<dbReference type="EMBL" id="CP028102">
    <property type="protein sequence ID" value="AVQ19193.1"/>
    <property type="molecule type" value="Genomic_DNA"/>
</dbReference>
<proteinExistence type="predicted"/>